<evidence type="ECO:0000256" key="1">
    <source>
        <dbReference type="SAM" id="MobiDB-lite"/>
    </source>
</evidence>
<proteinExistence type="predicted"/>
<reference evidence="2 3" key="1">
    <citation type="submission" date="2014-02" db="EMBL/GenBank/DDBJ databases">
        <title>The genome sequence of Colletotrichum salicis CBS 607.94.</title>
        <authorList>
            <person name="Baroncelli R."/>
            <person name="Thon M.R."/>
        </authorList>
    </citation>
    <scope>NUCLEOTIDE SEQUENCE [LARGE SCALE GENOMIC DNA]</scope>
    <source>
        <strain evidence="2 3">CBS 607.94</strain>
    </source>
</reference>
<evidence type="ECO:0000313" key="2">
    <source>
        <dbReference type="EMBL" id="KXH63747.1"/>
    </source>
</evidence>
<dbReference type="Proteomes" id="UP000070121">
    <property type="component" value="Unassembled WGS sequence"/>
</dbReference>
<evidence type="ECO:0000313" key="3">
    <source>
        <dbReference type="Proteomes" id="UP000070121"/>
    </source>
</evidence>
<feature type="region of interest" description="Disordered" evidence="1">
    <location>
        <begin position="124"/>
        <end position="163"/>
    </location>
</feature>
<comment type="caution">
    <text evidence="2">The sequence shown here is derived from an EMBL/GenBank/DDBJ whole genome shotgun (WGS) entry which is preliminary data.</text>
</comment>
<sequence>MCGKVRTSVVVYPLPAYLIYLHEIRVSSHPRIKRHQTPYIITSAHSKKEKIDADARKQKMNNAVRNFFLSRVYYGYRTPICGLGKPVIETYLNQVFPHGHIVVKLECSIPRRLTSEEENWLEKLRAGNDPAEYQNDRGAGHGKVNGDPESDGQQQAKEKEYLC</sequence>
<dbReference type="EMBL" id="JFFI01001038">
    <property type="protein sequence ID" value="KXH63747.1"/>
    <property type="molecule type" value="Genomic_DNA"/>
</dbReference>
<accession>A0A135UTQ5</accession>
<gene>
    <name evidence="2" type="ORF">CSAL01_00005</name>
</gene>
<dbReference type="OrthoDB" id="4841906at2759"/>
<protein>
    <submittedName>
        <fullName evidence="2">Uncharacterized protein</fullName>
    </submittedName>
</protein>
<name>A0A135UTQ5_9PEZI</name>
<keyword evidence="3" id="KW-1185">Reference proteome</keyword>
<dbReference type="AlphaFoldDB" id="A0A135UTQ5"/>
<organism evidence="2 3">
    <name type="scientific">Colletotrichum salicis</name>
    <dbReference type="NCBI Taxonomy" id="1209931"/>
    <lineage>
        <taxon>Eukaryota</taxon>
        <taxon>Fungi</taxon>
        <taxon>Dikarya</taxon>
        <taxon>Ascomycota</taxon>
        <taxon>Pezizomycotina</taxon>
        <taxon>Sordariomycetes</taxon>
        <taxon>Hypocreomycetidae</taxon>
        <taxon>Glomerellales</taxon>
        <taxon>Glomerellaceae</taxon>
        <taxon>Colletotrichum</taxon>
        <taxon>Colletotrichum acutatum species complex</taxon>
    </lineage>
</organism>